<dbReference type="AlphaFoldDB" id="A0A9X8D4T3"/>
<evidence type="ECO:0000313" key="8">
    <source>
        <dbReference type="Proteomes" id="UP000265619"/>
    </source>
</evidence>
<reference evidence="7 8" key="1">
    <citation type="submission" date="2018-09" db="EMBL/GenBank/DDBJ databases">
        <title>Acidovorax cavernicola nov. sp. isolated from Gruta de las Maravillas (Aracena, Spain).</title>
        <authorList>
            <person name="Jurado V."/>
            <person name="Gutierrez-Patricio S."/>
            <person name="Gonzalez-Pimentel J.L."/>
            <person name="Miller A.Z."/>
            <person name="Laiz L."/>
            <person name="Saiz-Jimenez C."/>
        </authorList>
    </citation>
    <scope>NUCLEOTIDE SEQUENCE [LARGE SCALE GENOMIC DNA]</scope>
    <source>
        <strain evidence="7 8">1011MAR4D40.2</strain>
    </source>
</reference>
<dbReference type="Gene3D" id="3.40.50.2300">
    <property type="match status" value="1"/>
</dbReference>
<evidence type="ECO:0000259" key="5">
    <source>
        <dbReference type="PROSITE" id="PS50043"/>
    </source>
</evidence>
<keyword evidence="8" id="KW-1185">Reference proteome</keyword>
<keyword evidence="2 7" id="KW-0238">DNA-binding</keyword>
<keyword evidence="1" id="KW-0805">Transcription regulation</keyword>
<dbReference type="InterPro" id="IPR016032">
    <property type="entry name" value="Sig_transdc_resp-reg_C-effctor"/>
</dbReference>
<feature type="modified residue" description="4-aspartylphosphate" evidence="4">
    <location>
        <position position="73"/>
    </location>
</feature>
<dbReference type="SMART" id="SM00421">
    <property type="entry name" value="HTH_LUXR"/>
    <property type="match status" value="1"/>
</dbReference>
<dbReference type="CDD" id="cd06170">
    <property type="entry name" value="LuxR_C_like"/>
    <property type="match status" value="1"/>
</dbReference>
<dbReference type="PRINTS" id="PR00038">
    <property type="entry name" value="HTHLUXR"/>
</dbReference>
<proteinExistence type="predicted"/>
<keyword evidence="3" id="KW-0804">Transcription</keyword>
<organism evidence="7 8">
    <name type="scientific">Acidovorax cavernicola</name>
    <dbReference type="NCBI Taxonomy" id="1675792"/>
    <lineage>
        <taxon>Bacteria</taxon>
        <taxon>Pseudomonadati</taxon>
        <taxon>Pseudomonadota</taxon>
        <taxon>Betaproteobacteria</taxon>
        <taxon>Burkholderiales</taxon>
        <taxon>Comamonadaceae</taxon>
        <taxon>Acidovorax</taxon>
    </lineage>
</organism>
<dbReference type="PROSITE" id="PS00622">
    <property type="entry name" value="HTH_LUXR_1"/>
    <property type="match status" value="1"/>
</dbReference>
<dbReference type="InterPro" id="IPR011006">
    <property type="entry name" value="CheY-like_superfamily"/>
</dbReference>
<dbReference type="GO" id="GO:0006355">
    <property type="term" value="P:regulation of DNA-templated transcription"/>
    <property type="evidence" value="ECO:0007669"/>
    <property type="project" value="InterPro"/>
</dbReference>
<dbReference type="PROSITE" id="PS50110">
    <property type="entry name" value="RESPONSE_REGULATORY"/>
    <property type="match status" value="1"/>
</dbReference>
<feature type="domain" description="HTH luxR-type" evidence="5">
    <location>
        <begin position="176"/>
        <end position="241"/>
    </location>
</feature>
<dbReference type="PANTHER" id="PTHR44688">
    <property type="entry name" value="DNA-BINDING TRANSCRIPTIONAL ACTIVATOR DEVR_DOSR"/>
    <property type="match status" value="1"/>
</dbReference>
<dbReference type="SUPFAM" id="SSF52172">
    <property type="entry name" value="CheY-like"/>
    <property type="match status" value="1"/>
</dbReference>
<evidence type="ECO:0000256" key="2">
    <source>
        <dbReference type="ARBA" id="ARBA00023125"/>
    </source>
</evidence>
<gene>
    <name evidence="7" type="ORF">D3H34_14180</name>
</gene>
<dbReference type="PROSITE" id="PS50043">
    <property type="entry name" value="HTH_LUXR_2"/>
    <property type="match status" value="1"/>
</dbReference>
<keyword evidence="4" id="KW-0597">Phosphoprotein</keyword>
<evidence type="ECO:0000256" key="4">
    <source>
        <dbReference type="PROSITE-ProRule" id="PRU00169"/>
    </source>
</evidence>
<dbReference type="GO" id="GO:0000160">
    <property type="term" value="P:phosphorelay signal transduction system"/>
    <property type="evidence" value="ECO:0007669"/>
    <property type="project" value="InterPro"/>
</dbReference>
<sequence>MDNFFTSARCSTAPAPTFTMTRILIVDDDLQLQQRLECIAERVYGRGACTMVGTLAQARAMLERQDFGLVLLDVGLPDGSGISLVPWIRQHAPQADVVIVSSLGDDAIVLQAIRAGAVGYLLKNGEDMELELSLGSMQRGGAPIDPVIARRILLQINAAGDAAAPAQRAGVAAAGAKEQKEKLTERELEVLRLVAQGLGNREISENLEVSINTIEFHAKNIFRKLEVRTRSGAVHSATQQGWLG</sequence>
<evidence type="ECO:0000313" key="7">
    <source>
        <dbReference type="EMBL" id="RIX79616.1"/>
    </source>
</evidence>
<dbReference type="Proteomes" id="UP000265619">
    <property type="component" value="Unassembled WGS sequence"/>
</dbReference>
<comment type="caution">
    <text evidence="7">The sequence shown here is derived from an EMBL/GenBank/DDBJ whole genome shotgun (WGS) entry which is preliminary data.</text>
</comment>
<evidence type="ECO:0000256" key="3">
    <source>
        <dbReference type="ARBA" id="ARBA00023163"/>
    </source>
</evidence>
<dbReference type="SUPFAM" id="SSF46894">
    <property type="entry name" value="C-terminal effector domain of the bipartite response regulators"/>
    <property type="match status" value="1"/>
</dbReference>
<dbReference type="PANTHER" id="PTHR44688:SF16">
    <property type="entry name" value="DNA-BINDING TRANSCRIPTIONAL ACTIVATOR DEVR_DOSR"/>
    <property type="match status" value="1"/>
</dbReference>
<dbReference type="Gene3D" id="1.10.10.10">
    <property type="entry name" value="Winged helix-like DNA-binding domain superfamily/Winged helix DNA-binding domain"/>
    <property type="match status" value="1"/>
</dbReference>
<dbReference type="SMART" id="SM00448">
    <property type="entry name" value="REC"/>
    <property type="match status" value="1"/>
</dbReference>
<protein>
    <submittedName>
        <fullName evidence="7">DNA-binding response regulator</fullName>
    </submittedName>
</protein>
<dbReference type="InterPro" id="IPR000792">
    <property type="entry name" value="Tscrpt_reg_LuxR_C"/>
</dbReference>
<evidence type="ECO:0000256" key="1">
    <source>
        <dbReference type="ARBA" id="ARBA00023015"/>
    </source>
</evidence>
<dbReference type="InterPro" id="IPR036388">
    <property type="entry name" value="WH-like_DNA-bd_sf"/>
</dbReference>
<evidence type="ECO:0000259" key="6">
    <source>
        <dbReference type="PROSITE" id="PS50110"/>
    </source>
</evidence>
<dbReference type="EMBL" id="QXMN01000015">
    <property type="protein sequence ID" value="RIX79616.1"/>
    <property type="molecule type" value="Genomic_DNA"/>
</dbReference>
<dbReference type="Pfam" id="PF00196">
    <property type="entry name" value="GerE"/>
    <property type="match status" value="1"/>
</dbReference>
<feature type="domain" description="Response regulatory" evidence="6">
    <location>
        <begin position="22"/>
        <end position="138"/>
    </location>
</feature>
<dbReference type="GO" id="GO:0003677">
    <property type="term" value="F:DNA binding"/>
    <property type="evidence" value="ECO:0007669"/>
    <property type="project" value="UniProtKB-KW"/>
</dbReference>
<dbReference type="Pfam" id="PF00072">
    <property type="entry name" value="Response_reg"/>
    <property type="match status" value="1"/>
</dbReference>
<name>A0A9X8D4T3_9BURK</name>
<dbReference type="InterPro" id="IPR001789">
    <property type="entry name" value="Sig_transdc_resp-reg_receiver"/>
</dbReference>
<accession>A0A9X8D4T3</accession>